<evidence type="ECO:0000313" key="3">
    <source>
        <dbReference type="Ensembl" id="ENSPNAP00000013802.1"/>
    </source>
</evidence>
<accession>A0A3B4CP23</accession>
<evidence type="ECO:0000313" key="4">
    <source>
        <dbReference type="Proteomes" id="UP001501920"/>
    </source>
</evidence>
<protein>
    <recommendedName>
        <fullName evidence="5">Family with sequence similarity 113</fullName>
    </recommendedName>
</protein>
<dbReference type="SUPFAM" id="SSF52266">
    <property type="entry name" value="SGNH hydrolase"/>
    <property type="match status" value="1"/>
</dbReference>
<evidence type="ECO:0000256" key="2">
    <source>
        <dbReference type="SAM" id="MobiDB-lite"/>
    </source>
</evidence>
<evidence type="ECO:0008006" key="5">
    <source>
        <dbReference type="Google" id="ProtNLM"/>
    </source>
</evidence>
<evidence type="ECO:0000256" key="1">
    <source>
        <dbReference type="ARBA" id="ARBA00037957"/>
    </source>
</evidence>
<dbReference type="InterPro" id="IPR036514">
    <property type="entry name" value="SGNH_hydro_sf"/>
</dbReference>
<dbReference type="Ensembl" id="ENSPNAT00000037069.2">
    <property type="protein sequence ID" value="ENSPNAP00000013802.1"/>
    <property type="gene ID" value="ENSPNAG00000019725.2"/>
</dbReference>
<reference evidence="3" key="3">
    <citation type="submission" date="2025-09" db="UniProtKB">
        <authorList>
            <consortium name="Ensembl"/>
        </authorList>
    </citation>
    <scope>IDENTIFICATION</scope>
</reference>
<dbReference type="Gene3D" id="3.40.50.1110">
    <property type="entry name" value="SGNH hydrolase"/>
    <property type="match status" value="1"/>
</dbReference>
<dbReference type="PANTHER" id="PTHR14469:SF0">
    <property type="entry name" value="FAMILY WITH SEQUENCE SIMILARITY 113"/>
    <property type="match status" value="1"/>
</dbReference>
<feature type="region of interest" description="Disordered" evidence="2">
    <location>
        <begin position="375"/>
        <end position="394"/>
    </location>
</feature>
<dbReference type="Proteomes" id="UP001501920">
    <property type="component" value="Chromosome 2"/>
</dbReference>
<dbReference type="STRING" id="42514.ENSPNAP00000013802"/>
<organism evidence="3 4">
    <name type="scientific">Pygocentrus nattereri</name>
    <name type="common">Red-bellied piranha</name>
    <dbReference type="NCBI Taxonomy" id="42514"/>
    <lineage>
        <taxon>Eukaryota</taxon>
        <taxon>Metazoa</taxon>
        <taxon>Chordata</taxon>
        <taxon>Craniata</taxon>
        <taxon>Vertebrata</taxon>
        <taxon>Euteleostomi</taxon>
        <taxon>Actinopterygii</taxon>
        <taxon>Neopterygii</taxon>
        <taxon>Teleostei</taxon>
        <taxon>Ostariophysi</taxon>
        <taxon>Characiformes</taxon>
        <taxon>Characoidei</taxon>
        <taxon>Pygocentrus</taxon>
    </lineage>
</organism>
<dbReference type="PANTHER" id="PTHR14469">
    <property type="entry name" value="SARCOMA ANTIGEN NY-SAR-23"/>
    <property type="match status" value="1"/>
</dbReference>
<dbReference type="GeneID" id="108434623"/>
<reference evidence="3 4" key="1">
    <citation type="submission" date="2020-10" db="EMBL/GenBank/DDBJ databases">
        <title>Pygocentrus nattereri (red-bellied piranha) genome, fPygNat1, primary haplotype.</title>
        <authorList>
            <person name="Myers G."/>
            <person name="Meyer A."/>
            <person name="Karagic N."/>
            <person name="Pippel M."/>
            <person name="Winkler S."/>
            <person name="Tracey A."/>
            <person name="Wood J."/>
            <person name="Formenti G."/>
            <person name="Howe K."/>
            <person name="Fedrigo O."/>
            <person name="Jarvis E.D."/>
        </authorList>
    </citation>
    <scope>NUCLEOTIDE SEQUENCE [LARGE SCALE GENOMIC DNA]</scope>
</reference>
<dbReference type="GeneTree" id="ENSGT00390000002231"/>
<comment type="similarity">
    <text evidence="1">Belongs to the PC-esterase family.</text>
</comment>
<proteinExistence type="inferred from homology"/>
<keyword evidence="4" id="KW-1185">Reference proteome</keyword>
<dbReference type="CTD" id="494057"/>
<dbReference type="RefSeq" id="XP_017565374.1">
    <property type="nucleotide sequence ID" value="XM_017709885.2"/>
</dbReference>
<sequence length="394" mass="45258">MREAVVRTVTHHQAGLLLHNKFVVVLGDSIQRSVYKDLVLLLQRDTHLTLSQLKSKGELCFERDCLVEGGRLGPMTNGIEYREVRQYRTDHHLVRFYFITRVFSRYMESILADFKHELKPDVVIVNSCLWDVSRYSRKWVSEYKENLHKFFTQLKAILPKESLVMWNMTMPLGKNIVGGFLIPEIEDMGPMLRFDVIEANFYGAMLANAYGLDVLDLHFMFRFSLQHRMKDGVHWNAIVHRQITCLLLAHAAQAWGVELPSHTATDQNKISVLNYTQTTYQSDYRPSCYQTDSGYNGGPIWPQGQQYDGYGPDFYEDGIASLSQFDAGYFSFGNVEQNNTAHSGGNYSTLPSSSVKPVSAAPSCSANNLVMKQKHTKRHYNPYARRKPNRPCRY</sequence>
<dbReference type="OrthoDB" id="9975373at2759"/>
<dbReference type="AlphaFoldDB" id="A0A3B4CP23"/>
<reference evidence="3" key="2">
    <citation type="submission" date="2025-08" db="UniProtKB">
        <authorList>
            <consortium name="Ensembl"/>
        </authorList>
    </citation>
    <scope>IDENTIFICATION</scope>
</reference>
<name>A0A3B4CP23_PYGNA</name>